<feature type="region of interest" description="Disordered" evidence="1">
    <location>
        <begin position="1"/>
        <end position="21"/>
    </location>
</feature>
<evidence type="ECO:0000313" key="3">
    <source>
        <dbReference type="Proteomes" id="UP000217289"/>
    </source>
</evidence>
<dbReference type="Proteomes" id="UP000217289">
    <property type="component" value="Chromosome"/>
</dbReference>
<accession>A0A250IQ85</accession>
<keyword evidence="3" id="KW-1185">Reference proteome</keyword>
<organism evidence="2 3">
    <name type="scientific">Melittangium boletus DSM 14713</name>
    <dbReference type="NCBI Taxonomy" id="1294270"/>
    <lineage>
        <taxon>Bacteria</taxon>
        <taxon>Pseudomonadati</taxon>
        <taxon>Myxococcota</taxon>
        <taxon>Myxococcia</taxon>
        <taxon>Myxococcales</taxon>
        <taxon>Cystobacterineae</taxon>
        <taxon>Archangiaceae</taxon>
        <taxon>Melittangium</taxon>
    </lineage>
</organism>
<evidence type="ECO:0000313" key="2">
    <source>
        <dbReference type="EMBL" id="ATB33904.1"/>
    </source>
</evidence>
<dbReference type="KEGG" id="mbd:MEBOL_007405"/>
<gene>
    <name evidence="2" type="ORF">MEBOL_007405</name>
</gene>
<evidence type="ECO:0000256" key="1">
    <source>
        <dbReference type="SAM" id="MobiDB-lite"/>
    </source>
</evidence>
<dbReference type="RefSeq" id="WP_095981873.1">
    <property type="nucleotide sequence ID" value="NZ_CP022163.1"/>
</dbReference>
<feature type="compositionally biased region" description="Basic and acidic residues" evidence="1">
    <location>
        <begin position="1"/>
        <end position="11"/>
    </location>
</feature>
<dbReference type="EMBL" id="CP022163">
    <property type="protein sequence ID" value="ATB33904.1"/>
    <property type="molecule type" value="Genomic_DNA"/>
</dbReference>
<dbReference type="OrthoDB" id="5523423at2"/>
<protein>
    <submittedName>
        <fullName evidence="2">Uncharacterized protein</fullName>
    </submittedName>
</protein>
<name>A0A250IQ85_9BACT</name>
<dbReference type="AlphaFoldDB" id="A0A250IQ85"/>
<proteinExistence type="predicted"/>
<sequence length="255" mass="27632">MADEKRGKGDETGPFELGRSYDEVGPDLGRLHDAWHVNTGRPALRLYPSDLVEWRPSGRWEALFVCEPAPEDSSPAPITLLVNGAPVSVPTPELADVLVMMSAAFTRVEDNPQLRAHLASGLNAWPPRPLSPRQARGHVVAGLALALGGCLLTRPHSPPVHGDSSENPAPREAQSLVYLGSSDTQAMLGYPLPEKPFRNQAVPPCPRRKVIVEINGGCWVEIAQKPPCEEDQAEYQGKCYLPGAKQPPVPRSVDP</sequence>
<reference evidence="2 3" key="1">
    <citation type="submission" date="2017-06" db="EMBL/GenBank/DDBJ databases">
        <authorList>
            <person name="Kim H.J."/>
            <person name="Triplett B.A."/>
        </authorList>
    </citation>
    <scope>NUCLEOTIDE SEQUENCE [LARGE SCALE GENOMIC DNA]</scope>
    <source>
        <strain evidence="2 3">DSM 14713</strain>
    </source>
</reference>